<dbReference type="RefSeq" id="WP_330165602.1">
    <property type="nucleotide sequence ID" value="NZ_JAINWA010000003.1"/>
</dbReference>
<dbReference type="AlphaFoldDB" id="A0AAE3EJ02"/>
<feature type="transmembrane region" description="Helical" evidence="6">
    <location>
        <begin position="86"/>
        <end position="107"/>
    </location>
</feature>
<dbReference type="EC" id="3.4.21.105" evidence="8"/>
<comment type="caution">
    <text evidence="8">The sequence shown here is derived from an EMBL/GenBank/DDBJ whole genome shotgun (WGS) entry which is preliminary data.</text>
</comment>
<evidence type="ECO:0000256" key="1">
    <source>
        <dbReference type="ARBA" id="ARBA00004141"/>
    </source>
</evidence>
<accession>A0AAE3EJ02</accession>
<evidence type="ECO:0000256" key="6">
    <source>
        <dbReference type="SAM" id="Phobius"/>
    </source>
</evidence>
<name>A0AAE3EJ02_9SPIR</name>
<gene>
    <name evidence="8" type="ORF">K7J14_12825</name>
</gene>
<reference evidence="8" key="1">
    <citation type="submission" date="2021-08" db="EMBL/GenBank/DDBJ databases">
        <title>Comparative analyses of Brucepasteria parasyntrophica and Teretinema zuelzerae.</title>
        <authorList>
            <person name="Song Y."/>
            <person name="Brune A."/>
        </authorList>
    </citation>
    <scope>NUCLEOTIDE SEQUENCE</scope>
    <source>
        <strain evidence="8">DSM 1903</strain>
    </source>
</reference>
<keyword evidence="2 6" id="KW-0812">Transmembrane</keyword>
<dbReference type="GO" id="GO:0016020">
    <property type="term" value="C:membrane"/>
    <property type="evidence" value="ECO:0007669"/>
    <property type="project" value="UniProtKB-SubCell"/>
</dbReference>
<protein>
    <submittedName>
        <fullName evidence="8">Rhomboid family intramembrane serine protease</fullName>
        <ecNumber evidence="8">3.4.21.105</ecNumber>
    </submittedName>
</protein>
<evidence type="ECO:0000313" key="9">
    <source>
        <dbReference type="Proteomes" id="UP001198163"/>
    </source>
</evidence>
<proteinExistence type="predicted"/>
<dbReference type="SUPFAM" id="SSF144091">
    <property type="entry name" value="Rhomboid-like"/>
    <property type="match status" value="1"/>
</dbReference>
<keyword evidence="3 6" id="KW-1133">Transmembrane helix</keyword>
<evidence type="ECO:0000256" key="2">
    <source>
        <dbReference type="ARBA" id="ARBA00022692"/>
    </source>
</evidence>
<feature type="compositionally biased region" description="Polar residues" evidence="5">
    <location>
        <begin position="292"/>
        <end position="311"/>
    </location>
</feature>
<dbReference type="GO" id="GO:0006508">
    <property type="term" value="P:proteolysis"/>
    <property type="evidence" value="ECO:0007669"/>
    <property type="project" value="UniProtKB-KW"/>
</dbReference>
<evidence type="ECO:0000256" key="4">
    <source>
        <dbReference type="ARBA" id="ARBA00023136"/>
    </source>
</evidence>
<feature type="region of interest" description="Disordered" evidence="5">
    <location>
        <begin position="208"/>
        <end position="311"/>
    </location>
</feature>
<dbReference type="GO" id="GO:0004252">
    <property type="term" value="F:serine-type endopeptidase activity"/>
    <property type="evidence" value="ECO:0007669"/>
    <property type="project" value="InterPro"/>
</dbReference>
<evidence type="ECO:0000259" key="7">
    <source>
        <dbReference type="Pfam" id="PF01694"/>
    </source>
</evidence>
<feature type="compositionally biased region" description="Basic and acidic residues" evidence="5">
    <location>
        <begin position="272"/>
        <end position="291"/>
    </location>
</feature>
<dbReference type="InterPro" id="IPR035952">
    <property type="entry name" value="Rhomboid-like_sf"/>
</dbReference>
<dbReference type="EMBL" id="JAINWA010000003">
    <property type="protein sequence ID" value="MCD1655577.1"/>
    <property type="molecule type" value="Genomic_DNA"/>
</dbReference>
<feature type="domain" description="Peptidase S54 rhomboid" evidence="7">
    <location>
        <begin position="52"/>
        <end position="181"/>
    </location>
</feature>
<dbReference type="Proteomes" id="UP001198163">
    <property type="component" value="Unassembled WGS sequence"/>
</dbReference>
<keyword evidence="4 6" id="KW-0472">Membrane</keyword>
<sequence>MRIKYNAPTTLTFAFFCTLTVAIDQFLLHGFIRAFFTVPSALQFDILKPLDYLRMFTHIAGHADWNHLLSNLAYILLLGPMLEETYGSFTMFLMIVVTGFVTGVLNACFFPHPLLGASGVVFMMILLASFTNHGKNDVPLTFILIVILYLGREFLNAFRGDDISQFAHLAGGLCGSLFGFFRPRPAPRRTAAPKINVAANAAAPADLPVRTPPIMQAGAKKAPPARFQTKPSKTATPAAAQPKKPSASLKSASPQKASSEQSRSAQPAKRKTAPEARRPAEPKDVRKRETSSGDASSRNAGKTRKTQSGGN</sequence>
<dbReference type="PANTHER" id="PTHR43066">
    <property type="entry name" value="RHOMBOID-RELATED PROTEIN"/>
    <property type="match status" value="1"/>
</dbReference>
<evidence type="ECO:0000256" key="3">
    <source>
        <dbReference type="ARBA" id="ARBA00022989"/>
    </source>
</evidence>
<keyword evidence="9" id="KW-1185">Reference proteome</keyword>
<feature type="compositionally biased region" description="Low complexity" evidence="5">
    <location>
        <begin position="228"/>
        <end position="259"/>
    </location>
</feature>
<dbReference type="InterPro" id="IPR022764">
    <property type="entry name" value="Peptidase_S54_rhomboid_dom"/>
</dbReference>
<dbReference type="Gene3D" id="1.20.1540.10">
    <property type="entry name" value="Rhomboid-like"/>
    <property type="match status" value="1"/>
</dbReference>
<organism evidence="8 9">
    <name type="scientific">Teretinema zuelzerae</name>
    <dbReference type="NCBI Taxonomy" id="156"/>
    <lineage>
        <taxon>Bacteria</taxon>
        <taxon>Pseudomonadati</taxon>
        <taxon>Spirochaetota</taxon>
        <taxon>Spirochaetia</taxon>
        <taxon>Spirochaetales</taxon>
        <taxon>Treponemataceae</taxon>
        <taxon>Teretinema</taxon>
    </lineage>
</organism>
<keyword evidence="8" id="KW-0645">Protease</keyword>
<feature type="transmembrane region" description="Helical" evidence="6">
    <location>
        <begin position="114"/>
        <end position="132"/>
    </location>
</feature>
<comment type="subcellular location">
    <subcellularLocation>
        <location evidence="1">Membrane</location>
        <topology evidence="1">Multi-pass membrane protein</topology>
    </subcellularLocation>
</comment>
<evidence type="ECO:0000256" key="5">
    <source>
        <dbReference type="SAM" id="MobiDB-lite"/>
    </source>
</evidence>
<dbReference type="Pfam" id="PF01694">
    <property type="entry name" value="Rhomboid"/>
    <property type="match status" value="1"/>
</dbReference>
<keyword evidence="8" id="KW-0378">Hydrolase</keyword>
<evidence type="ECO:0000313" key="8">
    <source>
        <dbReference type="EMBL" id="MCD1655577.1"/>
    </source>
</evidence>